<reference evidence="1" key="1">
    <citation type="submission" date="2023-06" db="EMBL/GenBank/DDBJ databases">
        <title>Survivors Of The Sea: Transcriptome response of Skeletonema marinoi to long-term dormancy.</title>
        <authorList>
            <person name="Pinder M.I.M."/>
            <person name="Kourtchenko O."/>
            <person name="Robertson E.K."/>
            <person name="Larsson T."/>
            <person name="Maumus F."/>
            <person name="Osuna-Cruz C.M."/>
            <person name="Vancaester E."/>
            <person name="Stenow R."/>
            <person name="Vandepoele K."/>
            <person name="Ploug H."/>
            <person name="Bruchert V."/>
            <person name="Godhe A."/>
            <person name="Topel M."/>
        </authorList>
    </citation>
    <scope>NUCLEOTIDE SEQUENCE</scope>
    <source>
        <strain evidence="1">R05AC</strain>
    </source>
</reference>
<dbReference type="EMBL" id="JATAAI010000023">
    <property type="protein sequence ID" value="KAK1737797.1"/>
    <property type="molecule type" value="Genomic_DNA"/>
</dbReference>
<accession>A0AAD8Y2F8</accession>
<dbReference type="PANTHER" id="PTHR45661:SF3">
    <property type="entry name" value="IG-LIKE DOMAIN-CONTAINING PROTEIN"/>
    <property type="match status" value="1"/>
</dbReference>
<dbReference type="InterPro" id="IPR053139">
    <property type="entry name" value="Surface_bspA-like"/>
</dbReference>
<evidence type="ECO:0000313" key="2">
    <source>
        <dbReference type="Proteomes" id="UP001224775"/>
    </source>
</evidence>
<dbReference type="PANTHER" id="PTHR45661">
    <property type="entry name" value="SURFACE ANTIGEN"/>
    <property type="match status" value="1"/>
</dbReference>
<dbReference type="InterPro" id="IPR032675">
    <property type="entry name" value="LRR_dom_sf"/>
</dbReference>
<gene>
    <name evidence="1" type="ORF">QTG54_011569</name>
</gene>
<name>A0AAD8Y2F8_9STRA</name>
<dbReference type="InterPro" id="IPR026906">
    <property type="entry name" value="LRR_5"/>
</dbReference>
<evidence type="ECO:0000313" key="1">
    <source>
        <dbReference type="EMBL" id="KAK1737797.1"/>
    </source>
</evidence>
<dbReference type="SUPFAM" id="SSF52058">
    <property type="entry name" value="L domain-like"/>
    <property type="match status" value="1"/>
</dbReference>
<dbReference type="Pfam" id="PF13306">
    <property type="entry name" value="LRR_5"/>
    <property type="match status" value="1"/>
</dbReference>
<evidence type="ECO:0008006" key="3">
    <source>
        <dbReference type="Google" id="ProtNLM"/>
    </source>
</evidence>
<comment type="caution">
    <text evidence="1">The sequence shown here is derived from an EMBL/GenBank/DDBJ whole genome shotgun (WGS) entry which is preliminary data.</text>
</comment>
<keyword evidence="2" id="KW-1185">Reference proteome</keyword>
<sequence>MAAEGENMRWYDYNGEDRRAIPLDVTHVTVDASVTVIPAWAFHDHLNIVEVICDLNVKGVGRGAFNSCTSLRRVIMPGVEVIERGAFVFCKALTDVECGKLEIIRELAFSGCESLRSIDLLSARIVERSAFNDCTGLTEVKFGSKLETIEEMAFCYCTSLARITIPLKDGMMSDDDDDIFYGCDNLKHIDLVEGPIHETIAALQLEEWRNDMNEEIDSINQILPTTPAGGYYNDEYDDEGEKARVVRTWIRSVIGKIIRYKAQHQRLLDEAATSLQLALPQDIVMKNVLPFLELPSYTFEVADHEEEEDDGGDEEEEE</sequence>
<organism evidence="1 2">
    <name type="scientific">Skeletonema marinoi</name>
    <dbReference type="NCBI Taxonomy" id="267567"/>
    <lineage>
        <taxon>Eukaryota</taxon>
        <taxon>Sar</taxon>
        <taxon>Stramenopiles</taxon>
        <taxon>Ochrophyta</taxon>
        <taxon>Bacillariophyta</taxon>
        <taxon>Coscinodiscophyceae</taxon>
        <taxon>Thalassiosirophycidae</taxon>
        <taxon>Thalassiosirales</taxon>
        <taxon>Skeletonemataceae</taxon>
        <taxon>Skeletonema</taxon>
        <taxon>Skeletonema marinoi-dohrnii complex</taxon>
    </lineage>
</organism>
<dbReference type="Gene3D" id="3.80.10.10">
    <property type="entry name" value="Ribonuclease Inhibitor"/>
    <property type="match status" value="1"/>
</dbReference>
<dbReference type="Proteomes" id="UP001224775">
    <property type="component" value="Unassembled WGS sequence"/>
</dbReference>
<proteinExistence type="predicted"/>
<protein>
    <recommendedName>
        <fullName evidence="3">Leucine-rich repeat domain-containing protein</fullName>
    </recommendedName>
</protein>
<dbReference type="AlphaFoldDB" id="A0AAD8Y2F8"/>